<dbReference type="STRING" id="867345.SAMN05421693_11468"/>
<evidence type="ECO:0000256" key="2">
    <source>
        <dbReference type="ARBA" id="ARBA00022747"/>
    </source>
</evidence>
<dbReference type="CDD" id="cd17273">
    <property type="entry name" value="RMtype1_S_EcoJA69PI-TRD1-CR1_like"/>
    <property type="match status" value="1"/>
</dbReference>
<evidence type="ECO:0000313" key="6">
    <source>
        <dbReference type="EMBL" id="SEQ02973.1"/>
    </source>
</evidence>
<feature type="domain" description="Type I restriction modification DNA specificity" evidence="5">
    <location>
        <begin position="12"/>
        <end position="190"/>
    </location>
</feature>
<feature type="domain" description="Type I restriction modification DNA specificity" evidence="5">
    <location>
        <begin position="265"/>
        <end position="412"/>
    </location>
</feature>
<dbReference type="GO" id="GO:0003677">
    <property type="term" value="F:DNA binding"/>
    <property type="evidence" value="ECO:0007669"/>
    <property type="project" value="UniProtKB-KW"/>
</dbReference>
<reference evidence="6 7" key="1">
    <citation type="submission" date="2016-10" db="EMBL/GenBank/DDBJ databases">
        <authorList>
            <person name="de Groot N.N."/>
        </authorList>
    </citation>
    <scope>NUCLEOTIDE SEQUENCE [LARGE SCALE GENOMIC DNA]</scope>
    <source>
        <strain evidence="6 7">B7-7</strain>
    </source>
</reference>
<dbReference type="SUPFAM" id="SSF116734">
    <property type="entry name" value="DNA methylase specificity domain"/>
    <property type="match status" value="2"/>
</dbReference>
<evidence type="ECO:0000256" key="3">
    <source>
        <dbReference type="ARBA" id="ARBA00023125"/>
    </source>
</evidence>
<keyword evidence="7" id="KW-1185">Reference proteome</keyword>
<dbReference type="InterPro" id="IPR044946">
    <property type="entry name" value="Restrct_endonuc_typeI_TRD_sf"/>
</dbReference>
<evidence type="ECO:0000256" key="1">
    <source>
        <dbReference type="ARBA" id="ARBA00010923"/>
    </source>
</evidence>
<keyword evidence="3" id="KW-0238">DNA-binding</keyword>
<evidence type="ECO:0000259" key="5">
    <source>
        <dbReference type="Pfam" id="PF01420"/>
    </source>
</evidence>
<dbReference type="Gene3D" id="1.10.287.1120">
    <property type="entry name" value="Bipartite methylase S protein"/>
    <property type="match status" value="1"/>
</dbReference>
<dbReference type="AlphaFoldDB" id="A0A1H9CQV2"/>
<dbReference type="Gene3D" id="3.90.220.20">
    <property type="entry name" value="DNA methylase specificity domains"/>
    <property type="match status" value="2"/>
</dbReference>
<accession>A0A1H9CQV2</accession>
<dbReference type="Proteomes" id="UP000199496">
    <property type="component" value="Unassembled WGS sequence"/>
</dbReference>
<dbReference type="EMBL" id="FOFO01000014">
    <property type="protein sequence ID" value="SEQ02973.1"/>
    <property type="molecule type" value="Genomic_DNA"/>
</dbReference>
<dbReference type="RefSeq" id="WP_090206540.1">
    <property type="nucleotide sequence ID" value="NZ_FOFO01000014.1"/>
</dbReference>
<comment type="similarity">
    <text evidence="1">Belongs to the type-I restriction system S methylase family.</text>
</comment>
<organism evidence="6 7">
    <name type="scientific">Ectothiorhodospira magna</name>
    <dbReference type="NCBI Taxonomy" id="867345"/>
    <lineage>
        <taxon>Bacteria</taxon>
        <taxon>Pseudomonadati</taxon>
        <taxon>Pseudomonadota</taxon>
        <taxon>Gammaproteobacteria</taxon>
        <taxon>Chromatiales</taxon>
        <taxon>Ectothiorhodospiraceae</taxon>
        <taxon>Ectothiorhodospira</taxon>
    </lineage>
</organism>
<dbReference type="InterPro" id="IPR052021">
    <property type="entry name" value="Type-I_RS_S_subunit"/>
</dbReference>
<dbReference type="Pfam" id="PF01420">
    <property type="entry name" value="Methylase_S"/>
    <property type="match status" value="2"/>
</dbReference>
<dbReference type="GO" id="GO:0009307">
    <property type="term" value="P:DNA restriction-modification system"/>
    <property type="evidence" value="ECO:0007669"/>
    <property type="project" value="UniProtKB-KW"/>
</dbReference>
<name>A0A1H9CQV2_9GAMM</name>
<feature type="coiled-coil region" evidence="4">
    <location>
        <begin position="171"/>
        <end position="198"/>
    </location>
</feature>
<keyword evidence="2" id="KW-0680">Restriction system</keyword>
<sequence>MSDYPQLLSELPSDWSILFIEEIGEVISGGTPSRSNPRYWGGEIPWVTPGEVTGLGRKCLEKTDEKITTEGLVRSGAKLLPPNSLLITTRASLGAAALNAAPATTNQGFKSIAFTKDFSADYYYHWSTKLKDELVRLASGTTFLEISGSQFRKICVPAPPHAEQLKIACILDTLDTQIQKTEALIAKLEKVKEGLLHDLLTRGIDENGQLRPSPEQAAELYKESPLGLIPREWGLESLGQCLSQYGGFIQTGPFGSQLHAEEYVNEGVPVVMPQYMRDIEVSKENIAQITEERARDLSRHRVSEGDLLYSRRGDLSRCSFMSESNEGWLCGTGCLLLRPTKYINGYWLANIYKQPSVQSQVYGMAVGSTMVNLNSEVLANIIIPIPSLQEQDKVADAIRSFKKRLLNEVNVLNKLKLQKTGLMNDLLTGHVRVTPLLDQAQTPTPA</sequence>
<keyword evidence="4" id="KW-0175">Coiled coil</keyword>
<evidence type="ECO:0000256" key="4">
    <source>
        <dbReference type="SAM" id="Coils"/>
    </source>
</evidence>
<proteinExistence type="inferred from homology"/>
<dbReference type="PANTHER" id="PTHR30408">
    <property type="entry name" value="TYPE-1 RESTRICTION ENZYME ECOKI SPECIFICITY PROTEIN"/>
    <property type="match status" value="1"/>
</dbReference>
<dbReference type="InterPro" id="IPR000055">
    <property type="entry name" value="Restrct_endonuc_typeI_TRD"/>
</dbReference>
<evidence type="ECO:0000313" key="7">
    <source>
        <dbReference type="Proteomes" id="UP000199496"/>
    </source>
</evidence>
<protein>
    <submittedName>
        <fullName evidence="6">Type I restriction enzyme, S subunit</fullName>
    </submittedName>
</protein>
<dbReference type="OrthoDB" id="9798929at2"/>
<gene>
    <name evidence="6" type="ORF">SAMN05421693_11468</name>
</gene>
<dbReference type="PANTHER" id="PTHR30408:SF12">
    <property type="entry name" value="TYPE I RESTRICTION ENZYME MJAVIII SPECIFICITY SUBUNIT"/>
    <property type="match status" value="1"/>
</dbReference>